<evidence type="ECO:0000256" key="6">
    <source>
        <dbReference type="ARBA" id="ARBA00022857"/>
    </source>
</evidence>
<sequence length="325" mass="35652">MTTSSSSVYHVSPSSQRSPQAPLSIGLLGMGAVGTLMASHWRQHKVFALPRDHKSVLTLNLFTPAAQTAEQQTAEHQQWQLPCWQGEPLDWLVLTTKAGDTLTALKPWLNHLPRVNNLLLLQNGMGQQQQCADWLAQHRLHTKLWAGISTAGAYRRAANNPQGSEVVFAGAGQTIAGRWAQENPADNDNTDTTPLPPGIESVRDIPARMREKLAVNAVINPLTAVLRCHNGELVSNPLYLPQLQALAAEVADLYQQLHWPLSQDLSERVQQVAQATAANRSSTLQDILAARPTELVFICGYLQQQAQSLGLTLPLTARLMRQLSD</sequence>
<reference evidence="13" key="1">
    <citation type="journal article" date="2022" name="Front. Microbiol.">
        <title>Genome-based taxonomic rearrangement of Oceanobacter-related bacteria including the description of Thalassolituus hydrocarbonoclasticus sp. nov. and Thalassolituus pacificus sp. nov. and emended description of the genus Thalassolituus.</title>
        <authorList>
            <person name="Dong C."/>
            <person name="Wei L."/>
            <person name="Wang J."/>
            <person name="Lai Q."/>
            <person name="Huang Z."/>
            <person name="Shao Z."/>
        </authorList>
    </citation>
    <scope>NUCLEOTIDE SEQUENCE</scope>
    <source>
        <strain evidence="13">59MF3M-4</strain>
    </source>
</reference>
<accession>A0A9X3AQT9</accession>
<evidence type="ECO:0000259" key="12">
    <source>
        <dbReference type="Pfam" id="PF08546"/>
    </source>
</evidence>
<dbReference type="InterPro" id="IPR050838">
    <property type="entry name" value="Ketopantoate_reductase"/>
</dbReference>
<dbReference type="SUPFAM" id="SSF48179">
    <property type="entry name" value="6-phosphogluconate dehydrogenase C-terminal domain-like"/>
    <property type="match status" value="1"/>
</dbReference>
<evidence type="ECO:0000256" key="5">
    <source>
        <dbReference type="ARBA" id="ARBA00022655"/>
    </source>
</evidence>
<dbReference type="InterPro" id="IPR013332">
    <property type="entry name" value="KPR_N"/>
</dbReference>
<evidence type="ECO:0000256" key="3">
    <source>
        <dbReference type="ARBA" id="ARBA00013014"/>
    </source>
</evidence>
<feature type="domain" description="Ketopantoate reductase N-terminal" evidence="11">
    <location>
        <begin position="25"/>
        <end position="180"/>
    </location>
</feature>
<organism evidence="13 14">
    <name type="scientific">Thalassolituus pacificus</name>
    <dbReference type="NCBI Taxonomy" id="2975440"/>
    <lineage>
        <taxon>Bacteria</taxon>
        <taxon>Pseudomonadati</taxon>
        <taxon>Pseudomonadota</taxon>
        <taxon>Gammaproteobacteria</taxon>
        <taxon>Oceanospirillales</taxon>
        <taxon>Oceanospirillaceae</taxon>
        <taxon>Thalassolituus</taxon>
    </lineage>
</organism>
<dbReference type="GO" id="GO:0050661">
    <property type="term" value="F:NADP binding"/>
    <property type="evidence" value="ECO:0007669"/>
    <property type="project" value="TreeGrafter"/>
</dbReference>
<dbReference type="AlphaFoldDB" id="A0A9X3AQT9"/>
<comment type="pathway">
    <text evidence="1 10">Cofactor biosynthesis; (R)-pantothenate biosynthesis; (R)-pantoate from 3-methyl-2-oxobutanoate: step 2/2.</text>
</comment>
<name>A0A9X3AQT9_9GAMM</name>
<comment type="caution">
    <text evidence="13">The sequence shown here is derived from an EMBL/GenBank/DDBJ whole genome shotgun (WGS) entry which is preliminary data.</text>
</comment>
<keyword evidence="6 10" id="KW-0521">NADP</keyword>
<evidence type="ECO:0000256" key="9">
    <source>
        <dbReference type="ARBA" id="ARBA00048793"/>
    </source>
</evidence>
<evidence type="ECO:0000259" key="11">
    <source>
        <dbReference type="Pfam" id="PF02558"/>
    </source>
</evidence>
<reference evidence="13" key="2">
    <citation type="submission" date="2022-08" db="EMBL/GenBank/DDBJ databases">
        <authorList>
            <person name="Dong C."/>
        </authorList>
    </citation>
    <scope>NUCLEOTIDE SEQUENCE</scope>
    <source>
        <strain evidence="13">59MF3M-4</strain>
    </source>
</reference>
<dbReference type="Gene3D" id="3.40.50.720">
    <property type="entry name" value="NAD(P)-binding Rossmann-like Domain"/>
    <property type="match status" value="1"/>
</dbReference>
<evidence type="ECO:0000256" key="10">
    <source>
        <dbReference type="RuleBase" id="RU362068"/>
    </source>
</evidence>
<evidence type="ECO:0000256" key="4">
    <source>
        <dbReference type="ARBA" id="ARBA00019465"/>
    </source>
</evidence>
<evidence type="ECO:0000256" key="1">
    <source>
        <dbReference type="ARBA" id="ARBA00004994"/>
    </source>
</evidence>
<dbReference type="Proteomes" id="UP001147830">
    <property type="component" value="Unassembled WGS sequence"/>
</dbReference>
<dbReference type="InterPro" id="IPR008927">
    <property type="entry name" value="6-PGluconate_DH-like_C_sf"/>
</dbReference>
<dbReference type="SUPFAM" id="SSF51735">
    <property type="entry name" value="NAD(P)-binding Rossmann-fold domains"/>
    <property type="match status" value="1"/>
</dbReference>
<protein>
    <recommendedName>
        <fullName evidence="4 10">2-dehydropantoate 2-reductase</fullName>
        <ecNumber evidence="3 10">1.1.1.169</ecNumber>
    </recommendedName>
    <alternativeName>
        <fullName evidence="8 10">Ketopantoate reductase</fullName>
    </alternativeName>
</protein>
<comment type="catalytic activity">
    <reaction evidence="9 10">
        <text>(R)-pantoate + NADP(+) = 2-dehydropantoate + NADPH + H(+)</text>
        <dbReference type="Rhea" id="RHEA:16233"/>
        <dbReference type="ChEBI" id="CHEBI:11561"/>
        <dbReference type="ChEBI" id="CHEBI:15378"/>
        <dbReference type="ChEBI" id="CHEBI:15980"/>
        <dbReference type="ChEBI" id="CHEBI:57783"/>
        <dbReference type="ChEBI" id="CHEBI:58349"/>
        <dbReference type="EC" id="1.1.1.169"/>
    </reaction>
</comment>
<evidence type="ECO:0000313" key="14">
    <source>
        <dbReference type="Proteomes" id="UP001147830"/>
    </source>
</evidence>
<keyword evidence="7 10" id="KW-0560">Oxidoreductase</keyword>
<dbReference type="GO" id="GO:0015940">
    <property type="term" value="P:pantothenate biosynthetic process"/>
    <property type="evidence" value="ECO:0007669"/>
    <property type="project" value="UniProtKB-KW"/>
</dbReference>
<dbReference type="InterPro" id="IPR036291">
    <property type="entry name" value="NAD(P)-bd_dom_sf"/>
</dbReference>
<keyword evidence="14" id="KW-1185">Reference proteome</keyword>
<evidence type="ECO:0000256" key="7">
    <source>
        <dbReference type="ARBA" id="ARBA00023002"/>
    </source>
</evidence>
<gene>
    <name evidence="13" type="ORF">NYR02_03565</name>
</gene>
<dbReference type="InterPro" id="IPR003710">
    <property type="entry name" value="ApbA"/>
</dbReference>
<dbReference type="RefSeq" id="WP_260975021.1">
    <property type="nucleotide sequence ID" value="NZ_JAOANI010000012.1"/>
</dbReference>
<feature type="domain" description="Ketopantoate reductase C-terminal" evidence="12">
    <location>
        <begin position="205"/>
        <end position="323"/>
    </location>
</feature>
<evidence type="ECO:0000256" key="8">
    <source>
        <dbReference type="ARBA" id="ARBA00032024"/>
    </source>
</evidence>
<dbReference type="InterPro" id="IPR013328">
    <property type="entry name" value="6PGD_dom2"/>
</dbReference>
<dbReference type="EMBL" id="JAOANI010000012">
    <property type="protein sequence ID" value="MCT7358099.1"/>
    <property type="molecule type" value="Genomic_DNA"/>
</dbReference>
<comment type="function">
    <text evidence="10">Catalyzes the NADPH-dependent reduction of ketopantoate into pantoic acid.</text>
</comment>
<evidence type="ECO:0000256" key="2">
    <source>
        <dbReference type="ARBA" id="ARBA00007870"/>
    </source>
</evidence>
<evidence type="ECO:0000313" key="13">
    <source>
        <dbReference type="EMBL" id="MCT7358099.1"/>
    </source>
</evidence>
<dbReference type="PANTHER" id="PTHR43765:SF2">
    <property type="entry name" value="2-DEHYDROPANTOATE 2-REDUCTASE"/>
    <property type="match status" value="1"/>
</dbReference>
<dbReference type="Pfam" id="PF08546">
    <property type="entry name" value="ApbA_C"/>
    <property type="match status" value="1"/>
</dbReference>
<keyword evidence="5 10" id="KW-0566">Pantothenate biosynthesis</keyword>
<dbReference type="PANTHER" id="PTHR43765">
    <property type="entry name" value="2-DEHYDROPANTOATE 2-REDUCTASE-RELATED"/>
    <property type="match status" value="1"/>
</dbReference>
<dbReference type="EC" id="1.1.1.169" evidence="3 10"/>
<dbReference type="InterPro" id="IPR013752">
    <property type="entry name" value="KPA_reductase"/>
</dbReference>
<dbReference type="NCBIfam" id="TIGR00745">
    <property type="entry name" value="apbA_panE"/>
    <property type="match status" value="1"/>
</dbReference>
<dbReference type="Gene3D" id="1.10.1040.10">
    <property type="entry name" value="N-(1-d-carboxylethyl)-l-norvaline Dehydrogenase, domain 2"/>
    <property type="match status" value="1"/>
</dbReference>
<dbReference type="GO" id="GO:0008677">
    <property type="term" value="F:2-dehydropantoate 2-reductase activity"/>
    <property type="evidence" value="ECO:0007669"/>
    <property type="project" value="UniProtKB-EC"/>
</dbReference>
<dbReference type="Pfam" id="PF02558">
    <property type="entry name" value="ApbA"/>
    <property type="match status" value="1"/>
</dbReference>
<proteinExistence type="inferred from homology"/>
<dbReference type="GO" id="GO:0005737">
    <property type="term" value="C:cytoplasm"/>
    <property type="evidence" value="ECO:0007669"/>
    <property type="project" value="TreeGrafter"/>
</dbReference>
<comment type="similarity">
    <text evidence="2 10">Belongs to the ketopantoate reductase family.</text>
</comment>